<dbReference type="InParanoid" id="A0A6J2V4J8"/>
<gene>
    <name evidence="4" type="primary">mettl24</name>
</gene>
<dbReference type="AlphaFoldDB" id="A0A6J2V4J8"/>
<dbReference type="PANTHER" id="PTHR32026">
    <property type="entry name" value="METHYLTRANSFERASE-LIKE PROTEIN 24"/>
    <property type="match status" value="1"/>
</dbReference>
<dbReference type="InterPro" id="IPR026913">
    <property type="entry name" value="METTL24"/>
</dbReference>
<evidence type="ECO:0000259" key="2">
    <source>
        <dbReference type="Pfam" id="PF13383"/>
    </source>
</evidence>
<dbReference type="PANTHER" id="PTHR32026:SF20">
    <property type="entry name" value="METHYLTRANSFERASE-LIKE PROTEIN 24 ISOFORM X1"/>
    <property type="match status" value="1"/>
</dbReference>
<feature type="region of interest" description="Disordered" evidence="1">
    <location>
        <begin position="45"/>
        <end position="69"/>
    </location>
</feature>
<protein>
    <submittedName>
        <fullName evidence="4">Methyltransferase-like protein 24</fullName>
    </submittedName>
</protein>
<dbReference type="GeneID" id="115809252"/>
<name>A0A6J2V4J8_CHACN</name>
<feature type="domain" description="Methyltransferase" evidence="2">
    <location>
        <begin position="174"/>
        <end position="298"/>
    </location>
</feature>
<dbReference type="InterPro" id="IPR025714">
    <property type="entry name" value="Methyltranfer_dom"/>
</dbReference>
<evidence type="ECO:0000313" key="3">
    <source>
        <dbReference type="Proteomes" id="UP000504632"/>
    </source>
</evidence>
<dbReference type="CTD" id="728464"/>
<dbReference type="OrthoDB" id="10006218at2759"/>
<reference evidence="4" key="1">
    <citation type="submission" date="2025-08" db="UniProtKB">
        <authorList>
            <consortium name="RefSeq"/>
        </authorList>
    </citation>
    <scope>IDENTIFICATION</scope>
</reference>
<evidence type="ECO:0000256" key="1">
    <source>
        <dbReference type="SAM" id="MobiDB-lite"/>
    </source>
</evidence>
<proteinExistence type="predicted"/>
<accession>A0A6J2V4J8</accession>
<dbReference type="Proteomes" id="UP000504632">
    <property type="component" value="Chromosome 4"/>
</dbReference>
<dbReference type="Pfam" id="PF13383">
    <property type="entry name" value="Methyltransf_22"/>
    <property type="match status" value="1"/>
</dbReference>
<organism evidence="3 4">
    <name type="scientific">Chanos chanos</name>
    <name type="common">Milkfish</name>
    <name type="synonym">Mugil chanos</name>
    <dbReference type="NCBI Taxonomy" id="29144"/>
    <lineage>
        <taxon>Eukaryota</taxon>
        <taxon>Metazoa</taxon>
        <taxon>Chordata</taxon>
        <taxon>Craniata</taxon>
        <taxon>Vertebrata</taxon>
        <taxon>Euteleostomi</taxon>
        <taxon>Actinopterygii</taxon>
        <taxon>Neopterygii</taxon>
        <taxon>Teleostei</taxon>
        <taxon>Ostariophysi</taxon>
        <taxon>Gonorynchiformes</taxon>
        <taxon>Chanidae</taxon>
        <taxon>Chanos</taxon>
    </lineage>
</organism>
<dbReference type="RefSeq" id="XP_030626693.1">
    <property type="nucleotide sequence ID" value="XM_030770833.1"/>
</dbReference>
<keyword evidence="3" id="KW-1185">Reference proteome</keyword>
<sequence>MLKEKLNRCALLRLCLLLSAVCLCLHLYVELMGFGWRGWKRGTPVPLSPKRPPRDRRGPTATRPASNAAKRTVSYVLVPKRDPGVAKATGASIDPVPTSTRLHRQVPRWRIELEPWASDRHSLEDEAQRFLNYITTPQVICEDPDPRVKLLQEIHEGTQNPWLLCLDGRYSLARRVYSKHCRVYSLGLGLEEKHLERLLAHAGCEVHCFDPSIREAHLQDADMWLHRLSVDWRDPNPAIPLKRQHSSTKKLATILNDFGHREVDVLKVDMESAEWKILENLILEGVLRSVGLLLLEVHLHWAGFEVGGDEPSVVRYWFSLLRELEHAQFLLYHSARDPTKPRLFLHRNLFNASSTYTLGWVNTQWPPR</sequence>
<evidence type="ECO:0000313" key="4">
    <source>
        <dbReference type="RefSeq" id="XP_030626693.1"/>
    </source>
</evidence>